<dbReference type="PROSITE" id="PS50262">
    <property type="entry name" value="G_PROTEIN_RECEP_F1_2"/>
    <property type="match status" value="1"/>
</dbReference>
<keyword evidence="4 10" id="KW-1133">Transmembrane helix</keyword>
<dbReference type="GO" id="GO:0004930">
    <property type="term" value="F:G protein-coupled receptor activity"/>
    <property type="evidence" value="ECO:0000318"/>
    <property type="project" value="GO_Central"/>
</dbReference>
<evidence type="ECO:0000256" key="7">
    <source>
        <dbReference type="ARBA" id="ARBA00023170"/>
    </source>
</evidence>
<keyword evidence="3 9" id="KW-0812">Transmembrane</keyword>
<accession>A7RX52</accession>
<evidence type="ECO:0000259" key="11">
    <source>
        <dbReference type="PROSITE" id="PS50262"/>
    </source>
</evidence>
<dbReference type="Gene3D" id="1.20.1070.10">
    <property type="entry name" value="Rhodopsin 7-helix transmembrane proteins"/>
    <property type="match status" value="1"/>
</dbReference>
<feature type="transmembrane region" description="Helical" evidence="10">
    <location>
        <begin position="51"/>
        <end position="69"/>
    </location>
</feature>
<dbReference type="STRING" id="45351.A7RX52"/>
<evidence type="ECO:0000256" key="3">
    <source>
        <dbReference type="ARBA" id="ARBA00022692"/>
    </source>
</evidence>
<feature type="transmembrane region" description="Helical" evidence="10">
    <location>
        <begin position="20"/>
        <end position="39"/>
    </location>
</feature>
<reference evidence="12 13" key="1">
    <citation type="journal article" date="2007" name="Science">
        <title>Sea anemone genome reveals ancestral eumetazoan gene repertoire and genomic organization.</title>
        <authorList>
            <person name="Putnam N.H."/>
            <person name="Srivastava M."/>
            <person name="Hellsten U."/>
            <person name="Dirks B."/>
            <person name="Chapman J."/>
            <person name="Salamov A."/>
            <person name="Terry A."/>
            <person name="Shapiro H."/>
            <person name="Lindquist E."/>
            <person name="Kapitonov V.V."/>
            <person name="Jurka J."/>
            <person name="Genikhovich G."/>
            <person name="Grigoriev I.V."/>
            <person name="Lucas S.M."/>
            <person name="Steele R.E."/>
            <person name="Finnerty J.R."/>
            <person name="Technau U."/>
            <person name="Martindale M.Q."/>
            <person name="Rokhsar D.S."/>
        </authorList>
    </citation>
    <scope>NUCLEOTIDE SEQUENCE [LARGE SCALE GENOMIC DNA]</scope>
    <source>
        <strain evidence="13">CH2 X CH6</strain>
    </source>
</reference>
<dbReference type="CDD" id="cd00637">
    <property type="entry name" value="7tm_classA_rhodopsin-like"/>
    <property type="match status" value="1"/>
</dbReference>
<evidence type="ECO:0000256" key="2">
    <source>
        <dbReference type="ARBA" id="ARBA00022475"/>
    </source>
</evidence>
<evidence type="ECO:0000256" key="4">
    <source>
        <dbReference type="ARBA" id="ARBA00022989"/>
    </source>
</evidence>
<dbReference type="GO" id="GO:0007186">
    <property type="term" value="P:G protein-coupled receptor signaling pathway"/>
    <property type="evidence" value="ECO:0000318"/>
    <property type="project" value="GO_Central"/>
</dbReference>
<dbReference type="Proteomes" id="UP000001593">
    <property type="component" value="Unassembled WGS sequence"/>
</dbReference>
<dbReference type="PhylomeDB" id="A7RX52"/>
<sequence>MSDTPLYAVNPKEAWFWVPRTIIMVLSLAGNGAVAYVIIRTFRLHTASNAYILSLTVADLSVTVVFGPFEMACTLLRGTVCNWWVAKLFYDMTVKASIMNLCALTFDRYLSVVHPLAYPTLVSPFRVKLVITLAWLIGIFSPVPGFVCVVLHKYQGYKALQTAFLFFFEFLPSFFLVMMFVRMAMVVKRQRRSVQQQSHTLQFNHKHGAILPAHPRRYKNKPTLHVVGLLVFIFNLCFMASIYKGVMNYVFFREVSFHLVAATRILYHLNSCANWVVYAFMKTDIKVELRRLVGLQTERDLPWPAPVSEGTKRKRDLVP</sequence>
<protein>
    <recommendedName>
        <fullName evidence="11">G-protein coupled receptors family 1 profile domain-containing protein</fullName>
    </recommendedName>
</protein>
<feature type="transmembrane region" description="Helical" evidence="10">
    <location>
        <begin position="127"/>
        <end position="152"/>
    </location>
</feature>
<evidence type="ECO:0000256" key="8">
    <source>
        <dbReference type="ARBA" id="ARBA00023224"/>
    </source>
</evidence>
<keyword evidence="6 10" id="KW-0472">Membrane</keyword>
<feature type="transmembrane region" description="Helical" evidence="10">
    <location>
        <begin position="164"/>
        <end position="185"/>
    </location>
</feature>
<dbReference type="PROSITE" id="PS00237">
    <property type="entry name" value="G_PROTEIN_RECEP_F1_1"/>
    <property type="match status" value="1"/>
</dbReference>
<comment type="similarity">
    <text evidence="9">Belongs to the G-protein coupled receptor 1 family.</text>
</comment>
<organism evidence="12 13">
    <name type="scientific">Nematostella vectensis</name>
    <name type="common">Starlet sea anemone</name>
    <dbReference type="NCBI Taxonomy" id="45351"/>
    <lineage>
        <taxon>Eukaryota</taxon>
        <taxon>Metazoa</taxon>
        <taxon>Cnidaria</taxon>
        <taxon>Anthozoa</taxon>
        <taxon>Hexacorallia</taxon>
        <taxon>Actiniaria</taxon>
        <taxon>Edwardsiidae</taxon>
        <taxon>Nematostella</taxon>
    </lineage>
</organism>
<gene>
    <name evidence="12" type="ORF">NEMVEDRAFT_v1g203459</name>
</gene>
<keyword evidence="13" id="KW-1185">Reference proteome</keyword>
<dbReference type="PRINTS" id="PR00237">
    <property type="entry name" value="GPCRRHODOPSN"/>
</dbReference>
<dbReference type="InterPro" id="IPR017452">
    <property type="entry name" value="GPCR_Rhodpsn_7TM"/>
</dbReference>
<dbReference type="InterPro" id="IPR050569">
    <property type="entry name" value="TAAR"/>
</dbReference>
<dbReference type="PANTHER" id="PTHR24249">
    <property type="entry name" value="HISTAMINE RECEPTOR-RELATED G-PROTEIN COUPLED RECEPTOR"/>
    <property type="match status" value="1"/>
</dbReference>
<keyword evidence="8 9" id="KW-0807">Transducer</keyword>
<evidence type="ECO:0000256" key="9">
    <source>
        <dbReference type="RuleBase" id="RU000688"/>
    </source>
</evidence>
<keyword evidence="2" id="KW-1003">Cell membrane</keyword>
<name>A7RX52_NEMVE</name>
<evidence type="ECO:0000313" key="12">
    <source>
        <dbReference type="EMBL" id="EDO43902.1"/>
    </source>
</evidence>
<dbReference type="PANTHER" id="PTHR24249:SF372">
    <property type="entry name" value="G-PROTEIN COUPLED RECEPTORS FAMILY 1 PROFILE DOMAIN-CONTAINING PROTEIN"/>
    <property type="match status" value="1"/>
</dbReference>
<dbReference type="SUPFAM" id="SSF81321">
    <property type="entry name" value="Family A G protein-coupled receptor-like"/>
    <property type="match status" value="1"/>
</dbReference>
<dbReference type="InterPro" id="IPR000276">
    <property type="entry name" value="GPCR_Rhodpsn"/>
</dbReference>
<evidence type="ECO:0000256" key="5">
    <source>
        <dbReference type="ARBA" id="ARBA00023040"/>
    </source>
</evidence>
<dbReference type="Pfam" id="PF00001">
    <property type="entry name" value="7tm_1"/>
    <property type="match status" value="1"/>
</dbReference>
<dbReference type="AlphaFoldDB" id="A7RX52"/>
<dbReference type="KEGG" id="nve:5515867"/>
<proteinExistence type="inferred from homology"/>
<dbReference type="OMA" id="ESHIGNT"/>
<evidence type="ECO:0000313" key="13">
    <source>
        <dbReference type="Proteomes" id="UP000001593"/>
    </source>
</evidence>
<evidence type="ECO:0000256" key="1">
    <source>
        <dbReference type="ARBA" id="ARBA00004651"/>
    </source>
</evidence>
<dbReference type="GO" id="GO:0005886">
    <property type="term" value="C:plasma membrane"/>
    <property type="evidence" value="ECO:0000318"/>
    <property type="project" value="GO_Central"/>
</dbReference>
<feature type="domain" description="G-protein coupled receptors family 1 profile" evidence="11">
    <location>
        <begin position="30"/>
        <end position="278"/>
    </location>
</feature>
<dbReference type="HOGENOM" id="CLU_009579_3_6_1"/>
<evidence type="ECO:0000256" key="10">
    <source>
        <dbReference type="SAM" id="Phobius"/>
    </source>
</evidence>
<feature type="transmembrane region" description="Helical" evidence="10">
    <location>
        <begin position="224"/>
        <end position="243"/>
    </location>
</feature>
<dbReference type="EMBL" id="DS469549">
    <property type="protein sequence ID" value="EDO43902.1"/>
    <property type="molecule type" value="Genomic_DNA"/>
</dbReference>
<dbReference type="eggNOG" id="KOG3656">
    <property type="taxonomic scope" value="Eukaryota"/>
</dbReference>
<dbReference type="InParanoid" id="A7RX52"/>
<keyword evidence="7 9" id="KW-0675">Receptor</keyword>
<keyword evidence="5 9" id="KW-0297">G-protein coupled receptor</keyword>
<comment type="subcellular location">
    <subcellularLocation>
        <location evidence="1">Cell membrane</location>
        <topology evidence="1">Multi-pass membrane protein</topology>
    </subcellularLocation>
</comment>
<dbReference type="OrthoDB" id="6144223at2759"/>
<evidence type="ECO:0000256" key="6">
    <source>
        <dbReference type="ARBA" id="ARBA00023136"/>
    </source>
</evidence>